<dbReference type="NCBIfam" id="TIGR02532">
    <property type="entry name" value="IV_pilin_GFxxxE"/>
    <property type="match status" value="1"/>
</dbReference>
<keyword evidence="1" id="KW-0812">Transmembrane</keyword>
<dbReference type="Pfam" id="PF07963">
    <property type="entry name" value="N_methyl"/>
    <property type="match status" value="1"/>
</dbReference>
<evidence type="ECO:0000313" key="3">
    <source>
        <dbReference type="Proteomes" id="UP000268007"/>
    </source>
</evidence>
<dbReference type="OrthoDB" id="794187at2"/>
<protein>
    <submittedName>
        <fullName evidence="2">Prepilin-type N-terminal cleavage/methylation domain-containing protein</fullName>
    </submittedName>
</protein>
<organism evidence="2 3">
    <name type="scientific">Mucilaginibacter gracilis</name>
    <dbReference type="NCBI Taxonomy" id="423350"/>
    <lineage>
        <taxon>Bacteria</taxon>
        <taxon>Pseudomonadati</taxon>
        <taxon>Bacteroidota</taxon>
        <taxon>Sphingobacteriia</taxon>
        <taxon>Sphingobacteriales</taxon>
        <taxon>Sphingobacteriaceae</taxon>
        <taxon>Mucilaginibacter</taxon>
    </lineage>
</organism>
<comment type="caution">
    <text evidence="2">The sequence shown here is derived from an EMBL/GenBank/DDBJ whole genome shotgun (WGS) entry which is preliminary data.</text>
</comment>
<dbReference type="AlphaFoldDB" id="A0A495J641"/>
<evidence type="ECO:0000313" key="2">
    <source>
        <dbReference type="EMBL" id="RKR84466.1"/>
    </source>
</evidence>
<dbReference type="RefSeq" id="WP_121200106.1">
    <property type="nucleotide sequence ID" value="NZ_RBKU01000001.1"/>
</dbReference>
<accession>A0A495J641</accession>
<keyword evidence="1" id="KW-0472">Membrane</keyword>
<keyword evidence="1" id="KW-1133">Transmembrane helix</keyword>
<gene>
    <name evidence="2" type="ORF">BDD43_4704</name>
</gene>
<feature type="transmembrane region" description="Helical" evidence="1">
    <location>
        <begin position="12"/>
        <end position="38"/>
    </location>
</feature>
<sequence>MMPGKPNTVKAFTLLEMTIAMLVAAVVIGITYTSYQIISRSYLDFKLRNERMVTLASLDQLLRRDFDQAEIISGSNKHIRIDKENKPAVEYEFADRYIIRKAIIIDTFKVTNDSCRMFFEKQQIINDETTETANTEDNRIDELLFNVSYNNETIPYHYNKDYSSENLIKRNPNAVN</sequence>
<dbReference type="EMBL" id="RBKU01000001">
    <property type="protein sequence ID" value="RKR84466.1"/>
    <property type="molecule type" value="Genomic_DNA"/>
</dbReference>
<reference evidence="2 3" key="1">
    <citation type="submission" date="2018-10" db="EMBL/GenBank/DDBJ databases">
        <title>Genomic Encyclopedia of Archaeal and Bacterial Type Strains, Phase II (KMG-II): from individual species to whole genera.</title>
        <authorList>
            <person name="Goeker M."/>
        </authorList>
    </citation>
    <scope>NUCLEOTIDE SEQUENCE [LARGE SCALE GENOMIC DNA]</scope>
    <source>
        <strain evidence="2 3">DSM 18602</strain>
    </source>
</reference>
<dbReference type="InterPro" id="IPR012902">
    <property type="entry name" value="N_methyl_site"/>
</dbReference>
<keyword evidence="3" id="KW-1185">Reference proteome</keyword>
<name>A0A495J641_9SPHI</name>
<proteinExistence type="predicted"/>
<evidence type="ECO:0000256" key="1">
    <source>
        <dbReference type="SAM" id="Phobius"/>
    </source>
</evidence>
<dbReference type="Proteomes" id="UP000268007">
    <property type="component" value="Unassembled WGS sequence"/>
</dbReference>